<feature type="domain" description="PiggyBac transposable element-derived protein" evidence="1">
    <location>
        <begin position="1"/>
        <end position="271"/>
    </location>
</feature>
<dbReference type="AlphaFoldDB" id="A0A8B8F9P2"/>
<gene>
    <name evidence="3" type="primary">LOC112681061</name>
</gene>
<evidence type="ECO:0000259" key="1">
    <source>
        <dbReference type="Pfam" id="PF13843"/>
    </source>
</evidence>
<reference evidence="3" key="1">
    <citation type="submission" date="2025-08" db="UniProtKB">
        <authorList>
            <consortium name="RefSeq"/>
        </authorList>
    </citation>
    <scope>IDENTIFICATION</scope>
    <source>
        <tissue evidence="3">Whole body</tissue>
    </source>
</reference>
<proteinExistence type="predicted"/>
<dbReference type="PANTHER" id="PTHR46599">
    <property type="entry name" value="PIGGYBAC TRANSPOSABLE ELEMENT-DERIVED PROTEIN 4"/>
    <property type="match status" value="1"/>
</dbReference>
<evidence type="ECO:0000313" key="3">
    <source>
        <dbReference type="RefSeq" id="XP_025407105.1"/>
    </source>
</evidence>
<dbReference type="InterPro" id="IPR029526">
    <property type="entry name" value="PGBD"/>
</dbReference>
<organism evidence="2 3">
    <name type="scientific">Sipha flava</name>
    <name type="common">yellow sugarcane aphid</name>
    <dbReference type="NCBI Taxonomy" id="143950"/>
    <lineage>
        <taxon>Eukaryota</taxon>
        <taxon>Metazoa</taxon>
        <taxon>Ecdysozoa</taxon>
        <taxon>Arthropoda</taxon>
        <taxon>Hexapoda</taxon>
        <taxon>Insecta</taxon>
        <taxon>Pterygota</taxon>
        <taxon>Neoptera</taxon>
        <taxon>Paraneoptera</taxon>
        <taxon>Hemiptera</taxon>
        <taxon>Sternorrhyncha</taxon>
        <taxon>Aphidomorpha</taxon>
        <taxon>Aphidoidea</taxon>
        <taxon>Aphididae</taxon>
        <taxon>Sipha</taxon>
    </lineage>
</organism>
<sequence length="330" mass="38497">MTQDRHLILLRLLHFCDNKNQILGNRLFKIETVVESLRMKFRSVFRPYQKICVDESIVEWKGKLKFKQYIPSKRNRFGIKLFVLCDSKTGFVLDFLVYTGNDQHINFNESLQQSGSVISTLMEPYLNKGHIIYMDNWYSSPLLYQYLLENNTGACGTVRNKRIGMPTFPTKLASGQCVSATTKNMMTCKWKDKRDVHMLSTVHKPKMTVTNKTDRLGNNIKKPQCILDYNANMGLIDKSDMQMSFNNTCRKSMKWYKKFFFHLLDLSVLNSGILYNSLKETKLKIPEYRLKLIQQLLQTHSFSDMNTSPSRPGRKIKGDFPTRLTDHIIT</sequence>
<dbReference type="Pfam" id="PF13843">
    <property type="entry name" value="DDE_Tnp_1_7"/>
    <property type="match status" value="1"/>
</dbReference>
<name>A0A8B8F9P2_9HEMI</name>
<protein>
    <submittedName>
        <fullName evidence="3">PiggyBac transposable element-derived protein 4-like</fullName>
    </submittedName>
</protein>
<keyword evidence="2" id="KW-1185">Reference proteome</keyword>
<evidence type="ECO:0000313" key="2">
    <source>
        <dbReference type="Proteomes" id="UP000694846"/>
    </source>
</evidence>
<dbReference type="OrthoDB" id="8191242at2759"/>
<dbReference type="GeneID" id="112681061"/>
<dbReference type="RefSeq" id="XP_025407105.1">
    <property type="nucleotide sequence ID" value="XM_025551320.1"/>
</dbReference>
<dbReference type="PANTHER" id="PTHR46599:SF3">
    <property type="entry name" value="PIGGYBAC TRANSPOSABLE ELEMENT-DERIVED PROTEIN 4"/>
    <property type="match status" value="1"/>
</dbReference>
<accession>A0A8B8F9P2</accession>
<dbReference type="Proteomes" id="UP000694846">
    <property type="component" value="Unplaced"/>
</dbReference>